<dbReference type="EMBL" id="BAABRU010000004">
    <property type="protein sequence ID" value="GAA5527587.1"/>
    <property type="molecule type" value="Genomic_DNA"/>
</dbReference>
<evidence type="ECO:0000259" key="1">
    <source>
        <dbReference type="Pfam" id="PF23400"/>
    </source>
</evidence>
<dbReference type="Proteomes" id="UP001428290">
    <property type="component" value="Unassembled WGS sequence"/>
</dbReference>
<dbReference type="InterPro" id="IPR056339">
    <property type="entry name" value="CARF_Card1"/>
</dbReference>
<evidence type="ECO:0000313" key="3">
    <source>
        <dbReference type="Proteomes" id="UP001428290"/>
    </source>
</evidence>
<evidence type="ECO:0000313" key="2">
    <source>
        <dbReference type="EMBL" id="GAA5527587.1"/>
    </source>
</evidence>
<protein>
    <recommendedName>
        <fullName evidence="1">Card1 CARF domain-containing protein</fullName>
    </recommendedName>
</protein>
<sequence>MKILLSLVGAQPLPNLIPIYHLEPDLALLIYTDGTVKKAHNTAALLKSKNIETEIICTDSYDIPKITRQIEESIANLKEGNELYFNVTGGTKPMSFAASQVARKFNFPVVYLESEAGKSKLYTYDWKDFEFHLVQETSIPPCITLEDWLDVQLGLGNWSIEQAKEPFEQAVIDILEENNIEILSAVRSFSGQIDLDVIYRRGNHFGIIEVKFGEKGKKIEGIRQLNTTGLHLGIYSNKILIITENPGKSQLALADASNVQILSVNFDGSTIDEDSKAKILNIIK</sequence>
<keyword evidence="3" id="KW-1185">Reference proteome</keyword>
<proteinExistence type="predicted"/>
<name>A0ABP9WWK9_9CHLR</name>
<dbReference type="Gene3D" id="3.40.50.10770">
    <property type="entry name" value="Hypothetical protein VC1899 like domain (Restriction endonuclease-like)"/>
    <property type="match status" value="1"/>
</dbReference>
<dbReference type="RefSeq" id="WP_345721208.1">
    <property type="nucleotide sequence ID" value="NZ_BAABRU010000004.1"/>
</dbReference>
<dbReference type="InterPro" id="IPR011335">
    <property type="entry name" value="Restrct_endonuc-II-like"/>
</dbReference>
<feature type="domain" description="Card1 CARF" evidence="1">
    <location>
        <begin position="3"/>
        <end position="121"/>
    </location>
</feature>
<gene>
    <name evidence="2" type="ORF">Hgul01_01374</name>
</gene>
<accession>A0ABP9WWK9</accession>
<dbReference type="SUPFAM" id="SSF52980">
    <property type="entry name" value="Restriction endonuclease-like"/>
    <property type="match status" value="1"/>
</dbReference>
<comment type="caution">
    <text evidence="2">The sequence shown here is derived from an EMBL/GenBank/DDBJ whole genome shotgun (WGS) entry which is preliminary data.</text>
</comment>
<organism evidence="2 3">
    <name type="scientific">Herpetosiphon gulosus</name>
    <dbReference type="NCBI Taxonomy" id="1973496"/>
    <lineage>
        <taxon>Bacteria</taxon>
        <taxon>Bacillati</taxon>
        <taxon>Chloroflexota</taxon>
        <taxon>Chloroflexia</taxon>
        <taxon>Herpetosiphonales</taxon>
        <taxon>Herpetosiphonaceae</taxon>
        <taxon>Herpetosiphon</taxon>
    </lineage>
</organism>
<reference evidence="2 3" key="1">
    <citation type="submission" date="2024-02" db="EMBL/GenBank/DDBJ databases">
        <title>Herpetosiphon gulosus NBRC 112829.</title>
        <authorList>
            <person name="Ichikawa N."/>
            <person name="Katano-Makiyama Y."/>
            <person name="Hidaka K."/>
        </authorList>
    </citation>
    <scope>NUCLEOTIDE SEQUENCE [LARGE SCALE GENOMIC DNA]</scope>
    <source>
        <strain evidence="2 3">NBRC 112829</strain>
    </source>
</reference>
<dbReference type="Pfam" id="PF23400">
    <property type="entry name" value="CARF_Card1"/>
    <property type="match status" value="1"/>
</dbReference>